<feature type="compositionally biased region" description="Pro residues" evidence="1">
    <location>
        <begin position="75"/>
        <end position="89"/>
    </location>
</feature>
<reference evidence="2" key="1">
    <citation type="submission" date="2020-02" db="EMBL/GenBank/DDBJ databases">
        <authorList>
            <person name="Meier V. D."/>
        </authorList>
    </citation>
    <scope>NUCLEOTIDE SEQUENCE</scope>
    <source>
        <strain evidence="2">AVDCRST_MAG68</strain>
    </source>
</reference>
<evidence type="ECO:0000313" key="2">
    <source>
        <dbReference type="EMBL" id="CAA9307372.1"/>
    </source>
</evidence>
<gene>
    <name evidence="2" type="ORF">AVDCRST_MAG68-966</name>
</gene>
<evidence type="ECO:0000256" key="1">
    <source>
        <dbReference type="SAM" id="MobiDB-lite"/>
    </source>
</evidence>
<protein>
    <submittedName>
        <fullName evidence="2">Uncharacterized protein</fullName>
    </submittedName>
</protein>
<name>A0A6J4KKI5_9BACT</name>
<dbReference type="EMBL" id="CADCTW010000053">
    <property type="protein sequence ID" value="CAA9307372.1"/>
    <property type="molecule type" value="Genomic_DNA"/>
</dbReference>
<sequence>MRESAAARLFAGSGEMRALCRALDREATPLGAVEGWAAALRNSVRLCLDSGFAMCVFAGPRARPHLKRGLHRGARPPPRAPRRAGPPRPRGCDPEFPVGVARLLTLQVMPLVFGGSASGTRINILDGTPRRR</sequence>
<dbReference type="AlphaFoldDB" id="A0A6J4KKI5"/>
<proteinExistence type="predicted"/>
<feature type="region of interest" description="Disordered" evidence="1">
    <location>
        <begin position="66"/>
        <end position="93"/>
    </location>
</feature>
<organism evidence="2">
    <name type="scientific">uncultured Gemmatimonadota bacterium</name>
    <dbReference type="NCBI Taxonomy" id="203437"/>
    <lineage>
        <taxon>Bacteria</taxon>
        <taxon>Pseudomonadati</taxon>
        <taxon>Gemmatimonadota</taxon>
        <taxon>environmental samples</taxon>
    </lineage>
</organism>
<accession>A0A6J4KKI5</accession>